<keyword evidence="3" id="KW-1185">Reference proteome</keyword>
<organism evidence="2 3">
    <name type="scientific">Streptomyces siamensis</name>
    <dbReference type="NCBI Taxonomy" id="1274986"/>
    <lineage>
        <taxon>Bacteria</taxon>
        <taxon>Bacillati</taxon>
        <taxon>Actinomycetota</taxon>
        <taxon>Actinomycetes</taxon>
        <taxon>Kitasatosporales</taxon>
        <taxon>Streptomycetaceae</taxon>
        <taxon>Streptomyces</taxon>
    </lineage>
</organism>
<evidence type="ECO:0000313" key="3">
    <source>
        <dbReference type="Proteomes" id="UP001501759"/>
    </source>
</evidence>
<name>A0ABP9IIH1_9ACTN</name>
<sequence>MRSIVQHARVIAVPPGGGEATARPALEDEAVQADQGVRGGAPAKGTPGTAPRYSA</sequence>
<accession>A0ABP9IIH1</accession>
<feature type="compositionally biased region" description="Low complexity" evidence="1">
    <location>
        <begin position="40"/>
        <end position="55"/>
    </location>
</feature>
<feature type="region of interest" description="Disordered" evidence="1">
    <location>
        <begin position="32"/>
        <end position="55"/>
    </location>
</feature>
<evidence type="ECO:0000256" key="1">
    <source>
        <dbReference type="SAM" id="MobiDB-lite"/>
    </source>
</evidence>
<evidence type="ECO:0000313" key="2">
    <source>
        <dbReference type="EMBL" id="GAA4998911.1"/>
    </source>
</evidence>
<protein>
    <submittedName>
        <fullName evidence="2">Uncharacterized protein</fullName>
    </submittedName>
</protein>
<comment type="caution">
    <text evidence="2">The sequence shown here is derived from an EMBL/GenBank/DDBJ whole genome shotgun (WGS) entry which is preliminary data.</text>
</comment>
<gene>
    <name evidence="2" type="ORF">GCM10023335_11090</name>
</gene>
<reference evidence="3" key="1">
    <citation type="journal article" date="2019" name="Int. J. Syst. Evol. Microbiol.">
        <title>The Global Catalogue of Microorganisms (GCM) 10K type strain sequencing project: providing services to taxonomists for standard genome sequencing and annotation.</title>
        <authorList>
            <consortium name="The Broad Institute Genomics Platform"/>
            <consortium name="The Broad Institute Genome Sequencing Center for Infectious Disease"/>
            <person name="Wu L."/>
            <person name="Ma J."/>
        </authorList>
    </citation>
    <scope>NUCLEOTIDE SEQUENCE [LARGE SCALE GENOMIC DNA]</scope>
    <source>
        <strain evidence="3">JCM 18409</strain>
    </source>
</reference>
<dbReference type="Proteomes" id="UP001501759">
    <property type="component" value="Unassembled WGS sequence"/>
</dbReference>
<proteinExistence type="predicted"/>
<dbReference type="EMBL" id="BAABKB010000002">
    <property type="protein sequence ID" value="GAA4998911.1"/>
    <property type="molecule type" value="Genomic_DNA"/>
</dbReference>